<dbReference type="InterPro" id="IPR007011">
    <property type="entry name" value="LEA_SMP_dom"/>
</dbReference>
<feature type="domain" description="SMP" evidence="4">
    <location>
        <begin position="20"/>
        <end position="74"/>
    </location>
</feature>
<evidence type="ECO:0000256" key="3">
    <source>
        <dbReference type="SAM" id="MobiDB-lite"/>
    </source>
</evidence>
<name>A0A978UQT0_ZIZJJ</name>
<sequence>MSQRQPQRPRADQVSEREPVKYGDVFNVSGELASKPIAPRDAAAMQAAENTALGKTQRGGPAAVMQSAANVNEQAGVVSHNQATDVARNQGVSVSEVDVGGNRFVREAVGGQVVGEYVEPQMTTRSTGAVLDRNAITIGEALEATALSIGDKPVDQSDAAAIQAAEVRATGNNEILPGGVGATSQTAATHNTRTMSDGDKTRVSDVLADATTKLPSDKAVTREDAEGVIGAEIRNNTNMSTTPGGVAASMAAAARINQNI</sequence>
<feature type="region of interest" description="Disordered" evidence="3">
    <location>
        <begin position="178"/>
        <end position="199"/>
    </location>
</feature>
<dbReference type="AlphaFoldDB" id="A0A978UQT0"/>
<dbReference type="EMBL" id="JAEACU010000009">
    <property type="protein sequence ID" value="KAH7517230.1"/>
    <property type="molecule type" value="Genomic_DNA"/>
</dbReference>
<evidence type="ECO:0000256" key="2">
    <source>
        <dbReference type="ARBA" id="ARBA00022737"/>
    </source>
</evidence>
<dbReference type="Proteomes" id="UP000813462">
    <property type="component" value="Unassembled WGS sequence"/>
</dbReference>
<evidence type="ECO:0000313" key="6">
    <source>
        <dbReference type="Proteomes" id="UP000813462"/>
    </source>
</evidence>
<proteinExistence type="inferred from homology"/>
<organism evidence="5 6">
    <name type="scientific">Ziziphus jujuba var. spinosa</name>
    <dbReference type="NCBI Taxonomy" id="714518"/>
    <lineage>
        <taxon>Eukaryota</taxon>
        <taxon>Viridiplantae</taxon>
        <taxon>Streptophyta</taxon>
        <taxon>Embryophyta</taxon>
        <taxon>Tracheophyta</taxon>
        <taxon>Spermatophyta</taxon>
        <taxon>Magnoliopsida</taxon>
        <taxon>eudicotyledons</taxon>
        <taxon>Gunneridae</taxon>
        <taxon>Pentapetalae</taxon>
        <taxon>rosids</taxon>
        <taxon>fabids</taxon>
        <taxon>Rosales</taxon>
        <taxon>Rhamnaceae</taxon>
        <taxon>Paliureae</taxon>
        <taxon>Ziziphus</taxon>
    </lineage>
</organism>
<evidence type="ECO:0000259" key="4">
    <source>
        <dbReference type="Pfam" id="PF04927"/>
    </source>
</evidence>
<feature type="domain" description="SMP" evidence="4">
    <location>
        <begin position="136"/>
        <end position="193"/>
    </location>
</feature>
<evidence type="ECO:0000256" key="1">
    <source>
        <dbReference type="ARBA" id="ARBA00010733"/>
    </source>
</evidence>
<keyword evidence="2" id="KW-0677">Repeat</keyword>
<protein>
    <recommendedName>
        <fullName evidence="4">SMP domain-containing protein</fullName>
    </recommendedName>
</protein>
<feature type="region of interest" description="Disordered" evidence="3">
    <location>
        <begin position="1"/>
        <end position="22"/>
    </location>
</feature>
<comment type="caution">
    <text evidence="5">The sequence shown here is derived from an EMBL/GenBank/DDBJ whole genome shotgun (WGS) entry which is preliminary data.</text>
</comment>
<dbReference type="Pfam" id="PF04927">
    <property type="entry name" value="SMP"/>
    <property type="match status" value="3"/>
</dbReference>
<feature type="compositionally biased region" description="Polar residues" evidence="3">
    <location>
        <begin position="182"/>
        <end position="195"/>
    </location>
</feature>
<gene>
    <name evidence="5" type="ORF">FEM48_Zijuj09G0040900</name>
</gene>
<dbReference type="PANTHER" id="PTHR31174:SF31">
    <property type="entry name" value="LATE EMBRYOGENESIS ABUNDANT PROTEIN 3"/>
    <property type="match status" value="1"/>
</dbReference>
<comment type="similarity">
    <text evidence="1">Belongs to the LEA type SMP family.</text>
</comment>
<dbReference type="OrthoDB" id="2014755at2759"/>
<dbReference type="PANTHER" id="PTHR31174">
    <property type="entry name" value="SEED MATURATION FAMILY PROTEIN"/>
    <property type="match status" value="1"/>
</dbReference>
<evidence type="ECO:0000313" key="5">
    <source>
        <dbReference type="EMBL" id="KAH7517230.1"/>
    </source>
</evidence>
<accession>A0A978UQT0</accession>
<feature type="domain" description="SMP" evidence="4">
    <location>
        <begin position="201"/>
        <end position="259"/>
    </location>
</feature>
<reference evidence="5" key="1">
    <citation type="journal article" date="2021" name="Front. Plant Sci.">
        <title>Chromosome-Scale Genome Assembly for Chinese Sour Jujube and Insights Into Its Genome Evolution and Domestication Signature.</title>
        <authorList>
            <person name="Shen L.-Y."/>
            <person name="Luo H."/>
            <person name="Wang X.-L."/>
            <person name="Wang X.-M."/>
            <person name="Qiu X.-J."/>
            <person name="Liu H."/>
            <person name="Zhou S.-S."/>
            <person name="Jia K.-H."/>
            <person name="Nie S."/>
            <person name="Bao Y.-T."/>
            <person name="Zhang R.-G."/>
            <person name="Yun Q.-Z."/>
            <person name="Chai Y.-H."/>
            <person name="Lu J.-Y."/>
            <person name="Li Y."/>
            <person name="Zhao S.-W."/>
            <person name="Mao J.-F."/>
            <person name="Jia S.-G."/>
            <person name="Mao Y.-M."/>
        </authorList>
    </citation>
    <scope>NUCLEOTIDE SEQUENCE</scope>
    <source>
        <strain evidence="5">AT0</strain>
        <tissue evidence="5">Leaf</tissue>
    </source>
</reference>
<dbReference type="InterPro" id="IPR042971">
    <property type="entry name" value="LEA_SMP"/>
</dbReference>
<feature type="compositionally biased region" description="Basic and acidic residues" evidence="3">
    <location>
        <begin position="9"/>
        <end position="21"/>
    </location>
</feature>